<name>A0A8D8IET2_CULPI</name>
<organism evidence="2">
    <name type="scientific">Culex pipiens</name>
    <name type="common">House mosquito</name>
    <dbReference type="NCBI Taxonomy" id="7175"/>
    <lineage>
        <taxon>Eukaryota</taxon>
        <taxon>Metazoa</taxon>
        <taxon>Ecdysozoa</taxon>
        <taxon>Arthropoda</taxon>
        <taxon>Hexapoda</taxon>
        <taxon>Insecta</taxon>
        <taxon>Pterygota</taxon>
        <taxon>Neoptera</taxon>
        <taxon>Endopterygota</taxon>
        <taxon>Diptera</taxon>
        <taxon>Nematocera</taxon>
        <taxon>Culicoidea</taxon>
        <taxon>Culicidae</taxon>
        <taxon>Culicinae</taxon>
        <taxon>Culicini</taxon>
        <taxon>Culex</taxon>
        <taxon>Culex</taxon>
    </lineage>
</organism>
<protein>
    <submittedName>
        <fullName evidence="2">(northern house mosquito) hypothetical protein</fullName>
    </submittedName>
</protein>
<dbReference type="EMBL" id="HBUE01351027">
    <property type="protein sequence ID" value="CAG6603216.1"/>
    <property type="molecule type" value="Transcribed_RNA"/>
</dbReference>
<reference evidence="2" key="1">
    <citation type="submission" date="2021-05" db="EMBL/GenBank/DDBJ databases">
        <authorList>
            <person name="Alioto T."/>
            <person name="Alioto T."/>
            <person name="Gomez Garrido J."/>
        </authorList>
    </citation>
    <scope>NUCLEOTIDE SEQUENCE</scope>
</reference>
<evidence type="ECO:0000313" key="2">
    <source>
        <dbReference type="EMBL" id="CAG6550922.1"/>
    </source>
</evidence>
<dbReference type="AlphaFoldDB" id="A0A8D8IET2"/>
<feature type="compositionally biased region" description="Basic residues" evidence="1">
    <location>
        <begin position="54"/>
        <end position="63"/>
    </location>
</feature>
<dbReference type="EMBL" id="HBUE01243927">
    <property type="protein sequence ID" value="CAG6550922.1"/>
    <property type="molecule type" value="Transcribed_RNA"/>
</dbReference>
<feature type="region of interest" description="Disordered" evidence="1">
    <location>
        <begin position="1"/>
        <end position="76"/>
    </location>
</feature>
<evidence type="ECO:0000256" key="1">
    <source>
        <dbReference type="SAM" id="MobiDB-lite"/>
    </source>
</evidence>
<proteinExistence type="predicted"/>
<feature type="compositionally biased region" description="Low complexity" evidence="1">
    <location>
        <begin position="1"/>
        <end position="21"/>
    </location>
</feature>
<accession>A0A8D8IET2</accession>
<sequence length="111" mass="12516">MQPSSWSVSSSLSSTFSSPPISRGPCLGHQSPDILPPRGNLFVWPESVPPATGTHRRRNRRARTNTSRVDGAEKKRFHTAEKRDDLREIFLRVFDFSATRLQNLTGISLRV</sequence>